<dbReference type="EMBL" id="BMAV01024692">
    <property type="protein sequence ID" value="GFS35335.1"/>
    <property type="molecule type" value="Genomic_DNA"/>
</dbReference>
<protein>
    <submittedName>
        <fullName evidence="1">Uncharacterized protein</fullName>
    </submittedName>
</protein>
<evidence type="ECO:0000313" key="2">
    <source>
        <dbReference type="Proteomes" id="UP000886998"/>
    </source>
</evidence>
<accession>A0A8X6M801</accession>
<dbReference type="AlphaFoldDB" id="A0A8X6M801"/>
<proteinExistence type="predicted"/>
<keyword evidence="2" id="KW-1185">Reference proteome</keyword>
<name>A0A8X6M801_9ARAC</name>
<gene>
    <name evidence="1" type="ORF">TNIN_198021</name>
</gene>
<sequence>MQYKGQGLSSLETFCSLMCLPSPVSQKAYDRINAKIADVSEALVNALMKKAAAKEKIVHGTPLSEVENFIGKKKFSDEKITGGNGRLTDAFISKLTYFYGNAIRATSQNVNEMMEAVWGVWAYTSSADDETKHWFCPKGKNSCNVSMFQPTTTQ</sequence>
<reference evidence="1" key="1">
    <citation type="submission" date="2020-08" db="EMBL/GenBank/DDBJ databases">
        <title>Multicomponent nature underlies the extraordinary mechanical properties of spider dragline silk.</title>
        <authorList>
            <person name="Kono N."/>
            <person name="Nakamura H."/>
            <person name="Mori M."/>
            <person name="Yoshida Y."/>
            <person name="Ohtoshi R."/>
            <person name="Malay A.D."/>
            <person name="Moran D.A.P."/>
            <person name="Tomita M."/>
            <person name="Numata K."/>
            <person name="Arakawa K."/>
        </authorList>
    </citation>
    <scope>NUCLEOTIDE SEQUENCE</scope>
</reference>
<dbReference type="OrthoDB" id="7680010at2759"/>
<dbReference type="Proteomes" id="UP000886998">
    <property type="component" value="Unassembled WGS sequence"/>
</dbReference>
<organism evidence="1 2">
    <name type="scientific">Trichonephila inaurata madagascariensis</name>
    <dbReference type="NCBI Taxonomy" id="2747483"/>
    <lineage>
        <taxon>Eukaryota</taxon>
        <taxon>Metazoa</taxon>
        <taxon>Ecdysozoa</taxon>
        <taxon>Arthropoda</taxon>
        <taxon>Chelicerata</taxon>
        <taxon>Arachnida</taxon>
        <taxon>Araneae</taxon>
        <taxon>Araneomorphae</taxon>
        <taxon>Entelegynae</taxon>
        <taxon>Araneoidea</taxon>
        <taxon>Nephilidae</taxon>
        <taxon>Trichonephila</taxon>
        <taxon>Trichonephila inaurata</taxon>
    </lineage>
</organism>
<evidence type="ECO:0000313" key="1">
    <source>
        <dbReference type="EMBL" id="GFS35335.1"/>
    </source>
</evidence>
<comment type="caution">
    <text evidence="1">The sequence shown here is derived from an EMBL/GenBank/DDBJ whole genome shotgun (WGS) entry which is preliminary data.</text>
</comment>